<dbReference type="SUPFAM" id="SSF51445">
    <property type="entry name" value="(Trans)glycosidases"/>
    <property type="match status" value="1"/>
</dbReference>
<sequence length="568" mass="62894">MSTDKNFFIAELIDKMTLEQKVGQCFVIGFCGTVVTPTILERIRKIKPAGIRAGLTFRAKTALHDPYATSEVFAHRVLRDPTGSVKDIIPGILPPHCTNEEYCEFLNTMKEEALKDGLGIPLHITMDMEGDVSCDYTRGGLFNLPSPMGATASGNTQMAYDAAWATGRQLNALGVNWLHSPVLDTNTEPMNPEIGTRSYGETPEEVIEYGEEGYKGFRDAGIITTGKHFPGRGESVTDAHRGLPVIDMPREEMEEHLKPFKAMVDAGIPCIMTAHTVYPCLDPDNAATLSKPILTDLLKNEWGFEGCVTSDDITMGGIVEKYEVDEACVASLNAGCDLILLRDEAPLIDEVFEKVVQAVKDGKLSEERINDAVRRSLTVKYDYGLFDNGNLRTVDQASSGIKDPKVAKIAWETALAATKVLRDEAGVLPLSKDKKVLVIEQRCPLHFRTETQKCHPGIFWENFFSRTESPGQVEVEMVPSEYDMKRVMKRIVADDFDVIVTSNYYDRRAHSKSVFVDDMVKATDKPVIVVTNSPYPYTVDDAYKTVICTYGVAPESLTAAVKTIYGEK</sequence>
<organism evidence="7 8">
    <name type="scientific">Pontiella sulfatireligans</name>
    <dbReference type="NCBI Taxonomy" id="2750658"/>
    <lineage>
        <taxon>Bacteria</taxon>
        <taxon>Pseudomonadati</taxon>
        <taxon>Kiritimatiellota</taxon>
        <taxon>Kiritimatiellia</taxon>
        <taxon>Kiritimatiellales</taxon>
        <taxon>Pontiellaceae</taxon>
        <taxon>Pontiella</taxon>
    </lineage>
</organism>
<evidence type="ECO:0000256" key="2">
    <source>
        <dbReference type="ARBA" id="ARBA00005336"/>
    </source>
</evidence>
<feature type="domain" description="Glycoside hydrolase family 3 N-terminal" evidence="6">
    <location>
        <begin position="106"/>
        <end position="378"/>
    </location>
</feature>
<reference evidence="7 8" key="1">
    <citation type="submission" date="2019-04" db="EMBL/GenBank/DDBJ databases">
        <authorList>
            <person name="Van Vliet M D."/>
        </authorList>
    </citation>
    <scope>NUCLEOTIDE SEQUENCE [LARGE SCALE GENOMIC DNA]</scope>
    <source>
        <strain evidence="7 8">F21</strain>
    </source>
</reference>
<dbReference type="GO" id="GO:0005975">
    <property type="term" value="P:carbohydrate metabolic process"/>
    <property type="evidence" value="ECO:0007669"/>
    <property type="project" value="InterPro"/>
</dbReference>
<evidence type="ECO:0000256" key="3">
    <source>
        <dbReference type="ARBA" id="ARBA00012663"/>
    </source>
</evidence>
<dbReference type="Pfam" id="PF00933">
    <property type="entry name" value="Glyco_hydro_3"/>
    <property type="match status" value="1"/>
</dbReference>
<dbReference type="PANTHER" id="PTHR30480">
    <property type="entry name" value="BETA-HEXOSAMINIDASE-RELATED"/>
    <property type="match status" value="1"/>
</dbReference>
<name>A0A6C2UPU9_9BACT</name>
<dbReference type="InterPro" id="IPR050226">
    <property type="entry name" value="NagZ_Beta-hexosaminidase"/>
</dbReference>
<dbReference type="GO" id="GO:0004563">
    <property type="term" value="F:beta-N-acetylhexosaminidase activity"/>
    <property type="evidence" value="ECO:0007669"/>
    <property type="project" value="UniProtKB-EC"/>
</dbReference>
<proteinExistence type="inferred from homology"/>
<keyword evidence="8" id="KW-1185">Reference proteome</keyword>
<protein>
    <recommendedName>
        <fullName evidence="3">beta-N-acetylhexosaminidase</fullName>
        <ecNumber evidence="3">3.2.1.52</ecNumber>
    </recommendedName>
</protein>
<dbReference type="InterPro" id="IPR036962">
    <property type="entry name" value="Glyco_hydro_3_N_sf"/>
</dbReference>
<dbReference type="RefSeq" id="WP_136063709.1">
    <property type="nucleotide sequence ID" value="NZ_CAAHFH010000002.1"/>
</dbReference>
<dbReference type="Proteomes" id="UP000346198">
    <property type="component" value="Unassembled WGS sequence"/>
</dbReference>
<dbReference type="Gene3D" id="3.40.50.1700">
    <property type="entry name" value="Glycoside hydrolase family 3 C-terminal domain"/>
    <property type="match status" value="1"/>
</dbReference>
<dbReference type="InterPro" id="IPR001764">
    <property type="entry name" value="Glyco_hydro_3_N"/>
</dbReference>
<dbReference type="Gene3D" id="3.20.20.300">
    <property type="entry name" value="Glycoside hydrolase, family 3, N-terminal domain"/>
    <property type="match status" value="1"/>
</dbReference>
<evidence type="ECO:0000256" key="4">
    <source>
        <dbReference type="ARBA" id="ARBA00022801"/>
    </source>
</evidence>
<dbReference type="PANTHER" id="PTHR30480:SF13">
    <property type="entry name" value="BETA-HEXOSAMINIDASE"/>
    <property type="match status" value="1"/>
</dbReference>
<evidence type="ECO:0000256" key="5">
    <source>
        <dbReference type="ARBA" id="ARBA00023295"/>
    </source>
</evidence>
<evidence type="ECO:0000313" key="7">
    <source>
        <dbReference type="EMBL" id="VGO22322.1"/>
    </source>
</evidence>
<evidence type="ECO:0000313" key="8">
    <source>
        <dbReference type="Proteomes" id="UP000346198"/>
    </source>
</evidence>
<dbReference type="InterPro" id="IPR017853">
    <property type="entry name" value="GH"/>
</dbReference>
<keyword evidence="5" id="KW-0326">Glycosidase</keyword>
<dbReference type="EC" id="3.2.1.52" evidence="3"/>
<comment type="similarity">
    <text evidence="2">Belongs to the glycosyl hydrolase 3 family.</text>
</comment>
<comment type="catalytic activity">
    <reaction evidence="1">
        <text>Hydrolysis of terminal non-reducing N-acetyl-D-hexosamine residues in N-acetyl-beta-D-hexosaminides.</text>
        <dbReference type="EC" id="3.2.1.52"/>
    </reaction>
</comment>
<evidence type="ECO:0000256" key="1">
    <source>
        <dbReference type="ARBA" id="ARBA00001231"/>
    </source>
</evidence>
<dbReference type="EMBL" id="CAAHFH010000002">
    <property type="protein sequence ID" value="VGO22322.1"/>
    <property type="molecule type" value="Genomic_DNA"/>
</dbReference>
<gene>
    <name evidence="7" type="primary">nagZ_2</name>
    <name evidence="7" type="ORF">SCARR_04405</name>
</gene>
<keyword evidence="4" id="KW-0378">Hydrolase</keyword>
<dbReference type="InterPro" id="IPR036881">
    <property type="entry name" value="Glyco_hydro_3_C_sf"/>
</dbReference>
<accession>A0A6C2UPU9</accession>
<dbReference type="GO" id="GO:0009254">
    <property type="term" value="P:peptidoglycan turnover"/>
    <property type="evidence" value="ECO:0007669"/>
    <property type="project" value="TreeGrafter"/>
</dbReference>
<dbReference type="AlphaFoldDB" id="A0A6C2UPU9"/>
<evidence type="ECO:0000259" key="6">
    <source>
        <dbReference type="Pfam" id="PF00933"/>
    </source>
</evidence>